<reference evidence="2" key="2">
    <citation type="journal article" date="2018" name="BMC Genomics">
        <title>A manually annotated Actinidia chinensis var. chinensis (kiwifruit) genome highlights the challenges associated with draft genomes and gene prediction in plants.</title>
        <authorList>
            <person name="Pilkington S.M."/>
            <person name="Crowhurst R."/>
            <person name="Hilario E."/>
            <person name="Nardozza S."/>
            <person name="Fraser L."/>
            <person name="Peng Y."/>
            <person name="Gunaseelan K."/>
            <person name="Simpson R."/>
            <person name="Tahir J."/>
            <person name="Deroles S.C."/>
            <person name="Templeton K."/>
            <person name="Luo Z."/>
            <person name="Davy M."/>
            <person name="Cheng C."/>
            <person name="McNeilage M."/>
            <person name="Scaglione D."/>
            <person name="Liu Y."/>
            <person name="Zhang Q."/>
            <person name="Datson P."/>
            <person name="De Silva N."/>
            <person name="Gardiner S.E."/>
            <person name="Bassett H."/>
            <person name="Chagne D."/>
            <person name="McCallum J."/>
            <person name="Dzierzon H."/>
            <person name="Deng C."/>
            <person name="Wang Y.Y."/>
            <person name="Barron L."/>
            <person name="Manako K."/>
            <person name="Bowen J."/>
            <person name="Foster T.M."/>
            <person name="Erridge Z.A."/>
            <person name="Tiffin H."/>
            <person name="Waite C.N."/>
            <person name="Davies K.M."/>
            <person name="Grierson E.P."/>
            <person name="Laing W.A."/>
            <person name="Kirk R."/>
            <person name="Chen X."/>
            <person name="Wood M."/>
            <person name="Montefiori M."/>
            <person name="Brummell D.A."/>
            <person name="Schwinn K.E."/>
            <person name="Catanach A."/>
            <person name="Fullerton C."/>
            <person name="Li D."/>
            <person name="Meiyalaghan S."/>
            <person name="Nieuwenhuizen N."/>
            <person name="Read N."/>
            <person name="Prakash R."/>
            <person name="Hunter D."/>
            <person name="Zhang H."/>
            <person name="McKenzie M."/>
            <person name="Knabel M."/>
            <person name="Harris A."/>
            <person name="Allan A.C."/>
            <person name="Gleave A."/>
            <person name="Chen A."/>
            <person name="Janssen B.J."/>
            <person name="Plunkett B."/>
            <person name="Ampomah-Dwamena C."/>
            <person name="Voogd C."/>
            <person name="Leif D."/>
            <person name="Lafferty D."/>
            <person name="Souleyre E.J.F."/>
            <person name="Varkonyi-Gasic E."/>
            <person name="Gambi F."/>
            <person name="Hanley J."/>
            <person name="Yao J.L."/>
            <person name="Cheung J."/>
            <person name="David K.M."/>
            <person name="Warren B."/>
            <person name="Marsh K."/>
            <person name="Snowden K.C."/>
            <person name="Lin-Wang K."/>
            <person name="Brian L."/>
            <person name="Martinez-Sanchez M."/>
            <person name="Wang M."/>
            <person name="Ileperuma N."/>
            <person name="Macnee N."/>
            <person name="Campin R."/>
            <person name="McAtee P."/>
            <person name="Drummond R.S.M."/>
            <person name="Espley R.V."/>
            <person name="Ireland H.S."/>
            <person name="Wu R."/>
            <person name="Atkinson R.G."/>
            <person name="Karunairetnam S."/>
            <person name="Bulley S."/>
            <person name="Chunkath S."/>
            <person name="Hanley Z."/>
            <person name="Storey R."/>
            <person name="Thrimawithana A.H."/>
            <person name="Thomson S."/>
            <person name="David C."/>
            <person name="Testolin R."/>
            <person name="Huang H."/>
            <person name="Hellens R.P."/>
            <person name="Schaffer R.J."/>
        </authorList>
    </citation>
    <scope>NUCLEOTIDE SEQUENCE [LARGE SCALE GENOMIC DNA]</scope>
    <source>
        <strain evidence="2">cv. Red5</strain>
    </source>
</reference>
<dbReference type="InParanoid" id="A0A2R6QNL6"/>
<dbReference type="EMBL" id="NKQK01000014">
    <property type="protein sequence ID" value="PSS11509.1"/>
    <property type="molecule type" value="Genomic_DNA"/>
</dbReference>
<dbReference type="STRING" id="1590841.A0A2R6QNL6"/>
<dbReference type="OrthoDB" id="1933220at2759"/>
<protein>
    <submittedName>
        <fullName evidence="1">Thylakoid lumenal protein like</fullName>
    </submittedName>
</protein>
<proteinExistence type="predicted"/>
<dbReference type="InterPro" id="IPR053285">
    <property type="entry name" value="Thylakoid_lumenal_pentapeptide"/>
</dbReference>
<accession>A0A2R6QNL6</accession>
<keyword evidence="2" id="KW-1185">Reference proteome</keyword>
<evidence type="ECO:0000313" key="2">
    <source>
        <dbReference type="Proteomes" id="UP000241394"/>
    </source>
</evidence>
<sequence length="147" mass="15904">MALTSISLLPMKSQFSSSFSHRPLKSPSKPLLVVCQAQPQNQNHIHKSGNWKTLVSTALAAAVVTVGADMSALADLNKFEAEQRGEFGIGSAAQFGSADLRKAVHVNENFRLVSSSVDVNNAFQWVLLSNLSCLAAKELGYVWGFIR</sequence>
<dbReference type="PANTHER" id="PTHR47121:SF2">
    <property type="entry name" value="THYLAKOID LUMENAL PROTEIN TL20.3, CHLOROPLASTIC"/>
    <property type="match status" value="1"/>
</dbReference>
<name>A0A2R6QNL6_ACTCC</name>
<organism evidence="1 2">
    <name type="scientific">Actinidia chinensis var. chinensis</name>
    <name type="common">Chinese soft-hair kiwi</name>
    <dbReference type="NCBI Taxonomy" id="1590841"/>
    <lineage>
        <taxon>Eukaryota</taxon>
        <taxon>Viridiplantae</taxon>
        <taxon>Streptophyta</taxon>
        <taxon>Embryophyta</taxon>
        <taxon>Tracheophyta</taxon>
        <taxon>Spermatophyta</taxon>
        <taxon>Magnoliopsida</taxon>
        <taxon>eudicotyledons</taxon>
        <taxon>Gunneridae</taxon>
        <taxon>Pentapetalae</taxon>
        <taxon>asterids</taxon>
        <taxon>Ericales</taxon>
        <taxon>Actinidiaceae</taxon>
        <taxon>Actinidia</taxon>
    </lineage>
</organism>
<dbReference type="Proteomes" id="UP000241394">
    <property type="component" value="Chromosome LG14"/>
</dbReference>
<dbReference type="Gramene" id="PSS11509">
    <property type="protein sequence ID" value="PSS11509"/>
    <property type="gene ID" value="CEY00_Acc15783"/>
</dbReference>
<dbReference type="PANTHER" id="PTHR47121">
    <property type="entry name" value="THYLAKOID LUMENAL PROTEIN TL20.3, CHLOROPLASTIC"/>
    <property type="match status" value="1"/>
</dbReference>
<evidence type="ECO:0000313" key="1">
    <source>
        <dbReference type="EMBL" id="PSS11509.1"/>
    </source>
</evidence>
<dbReference type="AlphaFoldDB" id="A0A2R6QNL6"/>
<comment type="caution">
    <text evidence="1">The sequence shown here is derived from an EMBL/GenBank/DDBJ whole genome shotgun (WGS) entry which is preliminary data.</text>
</comment>
<reference evidence="1 2" key="1">
    <citation type="submission" date="2017-07" db="EMBL/GenBank/DDBJ databases">
        <title>An improved, manually edited Actinidia chinensis var. chinensis (kiwifruit) genome highlights the challenges associated with draft genomes and gene prediction in plants.</title>
        <authorList>
            <person name="Pilkington S."/>
            <person name="Crowhurst R."/>
            <person name="Hilario E."/>
            <person name="Nardozza S."/>
            <person name="Fraser L."/>
            <person name="Peng Y."/>
            <person name="Gunaseelan K."/>
            <person name="Simpson R."/>
            <person name="Tahir J."/>
            <person name="Deroles S."/>
            <person name="Templeton K."/>
            <person name="Luo Z."/>
            <person name="Davy M."/>
            <person name="Cheng C."/>
            <person name="Mcneilage M."/>
            <person name="Scaglione D."/>
            <person name="Liu Y."/>
            <person name="Zhang Q."/>
            <person name="Datson P."/>
            <person name="De Silva N."/>
            <person name="Gardiner S."/>
            <person name="Bassett H."/>
            <person name="Chagne D."/>
            <person name="Mccallum J."/>
            <person name="Dzierzon H."/>
            <person name="Deng C."/>
            <person name="Wang Y.-Y."/>
            <person name="Barron N."/>
            <person name="Manako K."/>
            <person name="Bowen J."/>
            <person name="Foster T."/>
            <person name="Erridge Z."/>
            <person name="Tiffin H."/>
            <person name="Waite C."/>
            <person name="Davies K."/>
            <person name="Grierson E."/>
            <person name="Laing W."/>
            <person name="Kirk R."/>
            <person name="Chen X."/>
            <person name="Wood M."/>
            <person name="Montefiori M."/>
            <person name="Brummell D."/>
            <person name="Schwinn K."/>
            <person name="Catanach A."/>
            <person name="Fullerton C."/>
            <person name="Li D."/>
            <person name="Meiyalaghan S."/>
            <person name="Nieuwenhuizen N."/>
            <person name="Read N."/>
            <person name="Prakash R."/>
            <person name="Hunter D."/>
            <person name="Zhang H."/>
            <person name="Mckenzie M."/>
            <person name="Knabel M."/>
            <person name="Harris A."/>
            <person name="Allan A."/>
            <person name="Chen A."/>
            <person name="Janssen B."/>
            <person name="Plunkett B."/>
            <person name="Dwamena C."/>
            <person name="Voogd C."/>
            <person name="Leif D."/>
            <person name="Lafferty D."/>
            <person name="Souleyre E."/>
            <person name="Varkonyi-Gasic E."/>
            <person name="Gambi F."/>
            <person name="Hanley J."/>
            <person name="Yao J.-L."/>
            <person name="Cheung J."/>
            <person name="David K."/>
            <person name="Warren B."/>
            <person name="Marsh K."/>
            <person name="Snowden K."/>
            <person name="Lin-Wang K."/>
            <person name="Brian L."/>
            <person name="Martinez-Sanchez M."/>
            <person name="Wang M."/>
            <person name="Ileperuma N."/>
            <person name="Macnee N."/>
            <person name="Campin R."/>
            <person name="Mcatee P."/>
            <person name="Drummond R."/>
            <person name="Espley R."/>
            <person name="Ireland H."/>
            <person name="Wu R."/>
            <person name="Atkinson R."/>
            <person name="Karunairetnam S."/>
            <person name="Bulley S."/>
            <person name="Chunkath S."/>
            <person name="Hanley Z."/>
            <person name="Storey R."/>
            <person name="Thrimawithana A."/>
            <person name="Thomson S."/>
            <person name="David C."/>
            <person name="Testolin R."/>
        </authorList>
    </citation>
    <scope>NUCLEOTIDE SEQUENCE [LARGE SCALE GENOMIC DNA]</scope>
    <source>
        <strain evidence="2">cv. Red5</strain>
        <tissue evidence="1">Young leaf</tissue>
    </source>
</reference>
<gene>
    <name evidence="1" type="ORF">CEY00_Acc15783</name>
</gene>